<evidence type="ECO:0000313" key="4">
    <source>
        <dbReference type="Proteomes" id="UP001225378"/>
    </source>
</evidence>
<dbReference type="InterPro" id="IPR003346">
    <property type="entry name" value="Transposase_20"/>
</dbReference>
<evidence type="ECO:0000259" key="1">
    <source>
        <dbReference type="Pfam" id="PF01548"/>
    </source>
</evidence>
<reference evidence="3 4" key="1">
    <citation type="journal article" date="2024" name="Microbiology">
        <title>Methylomarinum rosea sp. nov., a novel halophilic methanotrophic bacterium from the hypersaline Lake Elton.</title>
        <authorList>
            <person name="Suleimanov R.Z."/>
            <person name="Oshkin I.Y."/>
            <person name="Danilova O.V."/>
            <person name="Suzina N.E."/>
            <person name="Dedysh S.N."/>
        </authorList>
    </citation>
    <scope>NUCLEOTIDE SEQUENCE [LARGE SCALE GENOMIC DNA]</scope>
    <source>
        <strain evidence="3 4">Ch1-1</strain>
    </source>
</reference>
<dbReference type="AlphaFoldDB" id="A0AAU7NT73"/>
<name>A0AAU7NT73_9GAMM</name>
<evidence type="ECO:0000259" key="2">
    <source>
        <dbReference type="Pfam" id="PF02371"/>
    </source>
</evidence>
<feature type="domain" description="Transposase IS110-like N-terminal" evidence="1">
    <location>
        <begin position="6"/>
        <end position="142"/>
    </location>
</feature>
<dbReference type="InterPro" id="IPR047650">
    <property type="entry name" value="Transpos_IS110"/>
</dbReference>
<feature type="domain" description="Transposase IS116/IS110/IS902 C-terminal" evidence="2">
    <location>
        <begin position="210"/>
        <end position="284"/>
    </location>
</feature>
<organism evidence="3 4">
    <name type="scientific">Methylomarinum roseum</name>
    <dbReference type="NCBI Taxonomy" id="3067653"/>
    <lineage>
        <taxon>Bacteria</taxon>
        <taxon>Pseudomonadati</taxon>
        <taxon>Pseudomonadota</taxon>
        <taxon>Gammaproteobacteria</taxon>
        <taxon>Methylococcales</taxon>
        <taxon>Methylococcaceae</taxon>
        <taxon>Methylomarinum</taxon>
    </lineage>
</organism>
<dbReference type="KEGG" id="mech:Q9L42_017580"/>
<dbReference type="Proteomes" id="UP001225378">
    <property type="component" value="Chromosome"/>
</dbReference>
<dbReference type="Pfam" id="PF01548">
    <property type="entry name" value="DEDD_Tnp_IS110"/>
    <property type="match status" value="1"/>
</dbReference>
<dbReference type="PANTHER" id="PTHR33055:SF3">
    <property type="entry name" value="PUTATIVE TRANSPOSASE FOR IS117-RELATED"/>
    <property type="match status" value="1"/>
</dbReference>
<evidence type="ECO:0000313" key="3">
    <source>
        <dbReference type="EMBL" id="XBS20144.1"/>
    </source>
</evidence>
<dbReference type="GO" id="GO:0003677">
    <property type="term" value="F:DNA binding"/>
    <property type="evidence" value="ECO:0007669"/>
    <property type="project" value="InterPro"/>
</dbReference>
<dbReference type="NCBIfam" id="NF033542">
    <property type="entry name" value="transpos_IS110"/>
    <property type="match status" value="1"/>
</dbReference>
<dbReference type="EMBL" id="CP157743">
    <property type="protein sequence ID" value="XBS20144.1"/>
    <property type="molecule type" value="Genomic_DNA"/>
</dbReference>
<sequence length="337" mass="37045">MNLNVVGLDIAKLVFHMFMMQDGKAKKKKLKRSELLAFVAQMPVSVIAMEACGGAHYWARAFQALGHEVVLLNTRFVKAFVVGNKNDYNDAEAIYTAACQPNKRSVAIKGIEQQDLAMLQGVRRGKVDERTALVNQMRGYLAERGIVLPRSVNQFRKQLPSILEDGENDLSTLSRKLFAEQYQALKALDEAIRALDREITAVCQNNALARRLLDIPGIGPLTAILATADVGDGKGYDSSRDYAASLGVVPRQHSSGDKQVLLGISKRGNRQLRTSLIHGARAVLKYCGDKSDPLSLWLKGLIERRGFNKAAVALANKNARIIWALATRGGDYVPQMA</sequence>
<dbReference type="GO" id="GO:0006313">
    <property type="term" value="P:DNA transposition"/>
    <property type="evidence" value="ECO:0007669"/>
    <property type="project" value="InterPro"/>
</dbReference>
<dbReference type="InterPro" id="IPR002525">
    <property type="entry name" value="Transp_IS110-like_N"/>
</dbReference>
<protein>
    <submittedName>
        <fullName evidence="3">IS110 family transposase</fullName>
    </submittedName>
</protein>
<dbReference type="Pfam" id="PF02371">
    <property type="entry name" value="Transposase_20"/>
    <property type="match status" value="1"/>
</dbReference>
<keyword evidence="4" id="KW-1185">Reference proteome</keyword>
<dbReference type="GO" id="GO:0004803">
    <property type="term" value="F:transposase activity"/>
    <property type="evidence" value="ECO:0007669"/>
    <property type="project" value="InterPro"/>
</dbReference>
<proteinExistence type="predicted"/>
<gene>
    <name evidence="3" type="ORF">Q9L42_017580</name>
</gene>
<dbReference type="PANTHER" id="PTHR33055">
    <property type="entry name" value="TRANSPOSASE FOR INSERTION SEQUENCE ELEMENT IS1111A"/>
    <property type="match status" value="1"/>
</dbReference>
<accession>A0AAU7NT73</accession>
<dbReference type="RefSeq" id="WP_305907125.1">
    <property type="nucleotide sequence ID" value="NZ_CP157743.1"/>
</dbReference>